<reference evidence="2" key="1">
    <citation type="submission" date="2020-05" db="EMBL/GenBank/DDBJ databases">
        <title>Phylogenomic resolution of chytrid fungi.</title>
        <authorList>
            <person name="Stajich J.E."/>
            <person name="Amses K."/>
            <person name="Simmons R."/>
            <person name="Seto K."/>
            <person name="Myers J."/>
            <person name="Bonds A."/>
            <person name="Quandt C.A."/>
            <person name="Barry K."/>
            <person name="Liu P."/>
            <person name="Grigoriev I."/>
            <person name="Longcore J.E."/>
            <person name="James T.Y."/>
        </authorList>
    </citation>
    <scope>NUCLEOTIDE SEQUENCE</scope>
    <source>
        <strain evidence="2">PLAUS21</strain>
    </source>
</reference>
<evidence type="ECO:0000313" key="3">
    <source>
        <dbReference type="Proteomes" id="UP001210925"/>
    </source>
</evidence>
<dbReference type="Gene3D" id="1.25.40.20">
    <property type="entry name" value="Ankyrin repeat-containing domain"/>
    <property type="match status" value="1"/>
</dbReference>
<dbReference type="EMBL" id="JADGKB010000161">
    <property type="protein sequence ID" value="KAJ3251935.1"/>
    <property type="molecule type" value="Genomic_DNA"/>
</dbReference>
<gene>
    <name evidence="1" type="ORF">HK103_001994</name>
    <name evidence="2" type="ORF">HK103_002000</name>
</gene>
<dbReference type="AlphaFoldDB" id="A0AAD5U9T9"/>
<accession>A0AAD5U9T9</accession>
<dbReference type="InterPro" id="IPR036770">
    <property type="entry name" value="Ankyrin_rpt-contain_sf"/>
</dbReference>
<sequence>MLPTDLLITTTLYLDLSSYTQLLLAFKSSLPLVPKLNPKQFFNSTLQQEFKHSMAINLEHIQDINQLSIDLLEADQIYELIRLDTTRNCKQELLDLAIDRSVQIYYLIQMQYQNSVYLNRQLDRFYNAYHSLFKYLLNDIQPTEQLFVSTCLTGNHLAVLLLIDKFEITLENILNVVKSGHTQIFRLLASKMGSSDYNLVLETAVMNGKYEIVEMLLNGKSVDVDQHLFDFALEKKHYDVAGLIMHKHDFVVSRKSVQAV</sequence>
<comment type="caution">
    <text evidence="2">The sequence shown here is derived from an EMBL/GenBank/DDBJ whole genome shotgun (WGS) entry which is preliminary data.</text>
</comment>
<dbReference type="EMBL" id="JADGKB010000161">
    <property type="protein sequence ID" value="KAJ3251929.1"/>
    <property type="molecule type" value="Genomic_DNA"/>
</dbReference>
<dbReference type="SUPFAM" id="SSF140860">
    <property type="entry name" value="Pseudo ankyrin repeat-like"/>
    <property type="match status" value="1"/>
</dbReference>
<evidence type="ECO:0000313" key="1">
    <source>
        <dbReference type="EMBL" id="KAJ3251929.1"/>
    </source>
</evidence>
<proteinExistence type="predicted"/>
<dbReference type="Pfam" id="PF13606">
    <property type="entry name" value="Ank_3"/>
    <property type="match status" value="1"/>
</dbReference>
<evidence type="ECO:0000313" key="2">
    <source>
        <dbReference type="EMBL" id="KAJ3251935.1"/>
    </source>
</evidence>
<dbReference type="InterPro" id="IPR002110">
    <property type="entry name" value="Ankyrin_rpt"/>
</dbReference>
<dbReference type="Proteomes" id="UP001210925">
    <property type="component" value="Unassembled WGS sequence"/>
</dbReference>
<protein>
    <recommendedName>
        <fullName evidence="4">Ankyrin repeat protein</fullName>
    </recommendedName>
</protein>
<evidence type="ECO:0008006" key="4">
    <source>
        <dbReference type="Google" id="ProtNLM"/>
    </source>
</evidence>
<organism evidence="2 3">
    <name type="scientific">Boothiomyces macroporosus</name>
    <dbReference type="NCBI Taxonomy" id="261099"/>
    <lineage>
        <taxon>Eukaryota</taxon>
        <taxon>Fungi</taxon>
        <taxon>Fungi incertae sedis</taxon>
        <taxon>Chytridiomycota</taxon>
        <taxon>Chytridiomycota incertae sedis</taxon>
        <taxon>Chytridiomycetes</taxon>
        <taxon>Rhizophydiales</taxon>
        <taxon>Terramycetaceae</taxon>
        <taxon>Boothiomyces</taxon>
    </lineage>
</organism>
<keyword evidence="3" id="KW-1185">Reference proteome</keyword>
<name>A0AAD5U9T9_9FUNG</name>